<dbReference type="PANTHER" id="PTHR37981">
    <property type="entry name" value="LIPASE 2"/>
    <property type="match status" value="1"/>
</dbReference>
<dbReference type="EC" id="3.1.-.-" evidence="3"/>
<proteinExistence type="predicted"/>
<accession>A0ABW5H776</accession>
<keyword evidence="1" id="KW-0732">Signal</keyword>
<protein>
    <submittedName>
        <fullName evidence="3">SGNH/GDSL hydrolase family protein</fullName>
        <ecNumber evidence="3">3.1.-.-</ecNumber>
    </submittedName>
</protein>
<dbReference type="Pfam" id="PF13472">
    <property type="entry name" value="Lipase_GDSL_2"/>
    <property type="match status" value="1"/>
</dbReference>
<dbReference type="Gene3D" id="3.40.50.1110">
    <property type="entry name" value="SGNH hydrolase"/>
    <property type="match status" value="1"/>
</dbReference>
<dbReference type="InterPro" id="IPR036514">
    <property type="entry name" value="SGNH_hydro_sf"/>
</dbReference>
<sequence length="292" mass="30818">MRIIRIVLAAIAAIALLLSTAAAASAAPRHYRHYVALGDSYTSGPLIPLPRLDPFGCFRSTSNYPSLLADALDVDRFTDISCGGANTSHMTNPQNVTLGQNAPQFSALRPDTDLVTVGIGGNDSSLFGTLIDTCPGLRASDPTGNPCQQHFTVGGVDTIKALLPKTQASIQQVLAGIHERSPHAKVLAIGYPRIAPAEGYCPDVLPFANGDYAWLSSVEEALNAAVSNAVEADGDSSYVDTYTPSFGHDACQPHGVAWINGKDLNLLAAAPYHPLYAGMAGEAKVIRQHLRN</sequence>
<feature type="signal peptide" evidence="1">
    <location>
        <begin position="1"/>
        <end position="26"/>
    </location>
</feature>
<organism evidence="3 4">
    <name type="scientific">Amycolatopsis silviterrae</name>
    <dbReference type="NCBI Taxonomy" id="1656914"/>
    <lineage>
        <taxon>Bacteria</taxon>
        <taxon>Bacillati</taxon>
        <taxon>Actinomycetota</taxon>
        <taxon>Actinomycetes</taxon>
        <taxon>Pseudonocardiales</taxon>
        <taxon>Pseudonocardiaceae</taxon>
        <taxon>Amycolatopsis</taxon>
    </lineage>
</organism>
<dbReference type="PANTHER" id="PTHR37981:SF1">
    <property type="entry name" value="SGNH HYDROLASE-TYPE ESTERASE DOMAIN-CONTAINING PROTEIN"/>
    <property type="match status" value="1"/>
</dbReference>
<evidence type="ECO:0000313" key="4">
    <source>
        <dbReference type="Proteomes" id="UP001597483"/>
    </source>
</evidence>
<name>A0ABW5H776_9PSEU</name>
<gene>
    <name evidence="3" type="ORF">ACFSVL_17260</name>
</gene>
<keyword evidence="3" id="KW-0378">Hydrolase</keyword>
<evidence type="ECO:0000256" key="1">
    <source>
        <dbReference type="SAM" id="SignalP"/>
    </source>
</evidence>
<reference evidence="4" key="1">
    <citation type="journal article" date="2019" name="Int. J. Syst. Evol. Microbiol.">
        <title>The Global Catalogue of Microorganisms (GCM) 10K type strain sequencing project: providing services to taxonomists for standard genome sequencing and annotation.</title>
        <authorList>
            <consortium name="The Broad Institute Genomics Platform"/>
            <consortium name="The Broad Institute Genome Sequencing Center for Infectious Disease"/>
            <person name="Wu L."/>
            <person name="Ma J."/>
        </authorList>
    </citation>
    <scope>NUCLEOTIDE SEQUENCE [LARGE SCALE GENOMIC DNA]</scope>
    <source>
        <strain evidence="4">CGMCC 4.7641</strain>
    </source>
</reference>
<dbReference type="InterPro" id="IPR013830">
    <property type="entry name" value="SGNH_hydro"/>
</dbReference>
<evidence type="ECO:0000313" key="3">
    <source>
        <dbReference type="EMBL" id="MFD2469138.1"/>
    </source>
</evidence>
<comment type="caution">
    <text evidence="3">The sequence shown here is derived from an EMBL/GenBank/DDBJ whole genome shotgun (WGS) entry which is preliminary data.</text>
</comment>
<dbReference type="SUPFAM" id="SSF52266">
    <property type="entry name" value="SGNH hydrolase"/>
    <property type="match status" value="1"/>
</dbReference>
<evidence type="ECO:0000259" key="2">
    <source>
        <dbReference type="Pfam" id="PF13472"/>
    </source>
</evidence>
<dbReference type="EMBL" id="JBHUKS010000011">
    <property type="protein sequence ID" value="MFD2469138.1"/>
    <property type="molecule type" value="Genomic_DNA"/>
</dbReference>
<dbReference type="Proteomes" id="UP001597483">
    <property type="component" value="Unassembled WGS sequence"/>
</dbReference>
<dbReference type="CDD" id="cd01823">
    <property type="entry name" value="SEST_like"/>
    <property type="match status" value="1"/>
</dbReference>
<dbReference type="RefSeq" id="WP_378305288.1">
    <property type="nucleotide sequence ID" value="NZ_JBHUKS010000011.1"/>
</dbReference>
<feature type="domain" description="SGNH hydrolase-type esterase" evidence="2">
    <location>
        <begin position="36"/>
        <end position="279"/>
    </location>
</feature>
<keyword evidence="4" id="KW-1185">Reference proteome</keyword>
<dbReference type="InterPro" id="IPR037460">
    <property type="entry name" value="SEST-like"/>
</dbReference>
<feature type="chain" id="PRO_5047423410" evidence="1">
    <location>
        <begin position="27"/>
        <end position="292"/>
    </location>
</feature>
<dbReference type="GO" id="GO:0016787">
    <property type="term" value="F:hydrolase activity"/>
    <property type="evidence" value="ECO:0007669"/>
    <property type="project" value="UniProtKB-KW"/>
</dbReference>